<reference evidence="3" key="3">
    <citation type="journal article" date="2021" name="Microb. Genom.">
        <title>A genomic epidemiological study shows that prevalence of antimicrobial resistance in Enterobacterales is associated with the livestock host, as well as antimicrobial usage.</title>
        <authorList>
            <person name="AbuOun M."/>
            <person name="Jones H."/>
            <person name="Stubberfield E."/>
            <person name="Gilson D."/>
            <person name="Shaw L.P."/>
            <person name="Hubbard A.T.M."/>
            <person name="Chau K.K."/>
            <person name="Sebra R."/>
            <person name="Peto T.E.A."/>
            <person name="Crook D.W."/>
            <person name="Read D.S."/>
            <person name="Gweon H.S."/>
            <person name="Walker A.S."/>
            <person name="Stoesser N."/>
            <person name="Smith R.P."/>
            <person name="Anjum M.F."/>
            <person name="On Behalf Of The Rehab Consortium."/>
        </authorList>
    </citation>
    <scope>NUCLEOTIDE SEQUENCE</scope>
    <source>
        <strain evidence="3">RHBSTW-00370</strain>
    </source>
</reference>
<sequence>MNVYTQAILPGYQHYLFVNTQLSNPVIKAVSKYIEYKTWTGQIWRTEIIESGNAFFHWQGHDRRNGHRDTVINYLLCGQKWQSTITDYIFFHSLEGEETHGNYDNVIEYVSSNNCVYQSAFAEYIAE</sequence>
<protein>
    <submittedName>
        <fullName evidence="2">DUF4751 domain-containing protein</fullName>
    </submittedName>
    <submittedName>
        <fullName evidence="1">DUF4751 family protein</fullName>
    </submittedName>
</protein>
<evidence type="ECO:0000313" key="1">
    <source>
        <dbReference type="EMBL" id="EMM7458174.1"/>
    </source>
</evidence>
<gene>
    <name evidence="2" type="ORF">B9P89_06325</name>
    <name evidence="3" type="ORF">HV178_20385</name>
    <name evidence="1" type="ORF">P7U51_002691</name>
</gene>
<organism evidence="2 4">
    <name type="scientific">Citrobacter freundii</name>
    <dbReference type="NCBI Taxonomy" id="546"/>
    <lineage>
        <taxon>Bacteria</taxon>
        <taxon>Pseudomonadati</taxon>
        <taxon>Pseudomonadota</taxon>
        <taxon>Gammaproteobacteria</taxon>
        <taxon>Enterobacterales</taxon>
        <taxon>Enterobacteriaceae</taxon>
        <taxon>Citrobacter</taxon>
        <taxon>Citrobacter freundii complex</taxon>
    </lineage>
</organism>
<accession>A0A1B2JYH1</accession>
<dbReference type="Proteomes" id="UP001169574">
    <property type="component" value="Unassembled WGS sequence"/>
</dbReference>
<dbReference type="Proteomes" id="UP000215827">
    <property type="component" value="Unassembled WGS sequence"/>
</dbReference>
<dbReference type="RefSeq" id="WP_048233916.1">
    <property type="nucleotide sequence ID" value="NZ_AP028314.1"/>
</dbReference>
<reference evidence="1" key="4">
    <citation type="submission" date="2024-02" db="EMBL/GenBank/DDBJ databases">
        <authorList>
            <consortium name="Clinical and Environmental Microbiology Branch: Whole genome sequencing antimicrobial resistance pathogens in the healthcare setting"/>
        </authorList>
    </citation>
    <scope>NUCLEOTIDE SEQUENCE</scope>
    <source>
        <strain evidence="1">Whole organism</strain>
    </source>
</reference>
<dbReference type="EMBL" id="CP056573">
    <property type="protein sequence ID" value="QLV32197.1"/>
    <property type="molecule type" value="Genomic_DNA"/>
</dbReference>
<proteinExistence type="predicted"/>
<evidence type="ECO:0000313" key="2">
    <source>
        <dbReference type="EMBL" id="OYR06285.1"/>
    </source>
</evidence>
<dbReference type="EMBL" id="NEFA01000005">
    <property type="protein sequence ID" value="OYR06285.1"/>
    <property type="molecule type" value="Genomic_DNA"/>
</dbReference>
<dbReference type="Proteomes" id="UP000512222">
    <property type="component" value="Chromosome"/>
</dbReference>
<reference evidence="2 4" key="1">
    <citation type="submission" date="2017-04" db="EMBL/GenBank/DDBJ databases">
        <title>Emergence of KPC-2-producing Citrobacter isolates from sediments of a Chinese river.</title>
        <authorList>
            <person name="Zheng B."/>
        </authorList>
    </citation>
    <scope>NUCLEOTIDE SEQUENCE [LARGE SCALE GENOMIC DNA]</scope>
    <source>
        <strain evidence="2 4">C191</strain>
    </source>
</reference>
<evidence type="ECO:0000313" key="5">
    <source>
        <dbReference type="Proteomes" id="UP000512222"/>
    </source>
</evidence>
<dbReference type="Pfam" id="PF15942">
    <property type="entry name" value="DUF4751"/>
    <property type="match status" value="1"/>
</dbReference>
<evidence type="ECO:0000313" key="3">
    <source>
        <dbReference type="EMBL" id="QLV32197.1"/>
    </source>
</evidence>
<dbReference type="EMBL" id="ABLGCN030000005">
    <property type="protein sequence ID" value="EMM7458174.1"/>
    <property type="molecule type" value="Genomic_DNA"/>
</dbReference>
<dbReference type="AlphaFoldDB" id="A0A1B2JYH1"/>
<reference evidence="5" key="2">
    <citation type="submission" date="2020-06" db="EMBL/GenBank/DDBJ databases">
        <title>REHAB project genomes.</title>
        <authorList>
            <person name="Shaw L.P."/>
        </authorList>
    </citation>
    <scope>NUCLEOTIDE SEQUENCE [LARGE SCALE GENOMIC DNA]</scope>
    <source>
        <strain evidence="5">RHBSTW-00370</strain>
    </source>
</reference>
<evidence type="ECO:0000313" key="4">
    <source>
        <dbReference type="Proteomes" id="UP000215827"/>
    </source>
</evidence>
<name>A0A1B2JYH1_CITFR</name>
<dbReference type="InterPro" id="IPR031855">
    <property type="entry name" value="DUF4751"/>
</dbReference>